<dbReference type="InterPro" id="IPR015940">
    <property type="entry name" value="UBA"/>
</dbReference>
<feature type="region of interest" description="Disordered" evidence="1">
    <location>
        <begin position="325"/>
        <end position="345"/>
    </location>
</feature>
<accession>A0AAW0EQY0</accession>
<feature type="domain" description="UBA" evidence="3">
    <location>
        <begin position="351"/>
        <end position="393"/>
    </location>
</feature>
<gene>
    <name evidence="4" type="ORF">NESM_000486700</name>
</gene>
<comment type="caution">
    <text evidence="4">The sequence shown here is derived from an EMBL/GenBank/DDBJ whole genome shotgun (WGS) entry which is preliminary data.</text>
</comment>
<sequence>MILEGAPVTGLTVFISTVSAAMVAGQYSRYRSMAFAAGTTAAPLTTFTLLKRLALESVPLGPLGNSAMDIVLAVNLLYQCRTLERRWGSNSFLAFLLSAAMLGVCSVQLLITESGSKHLSLDAVRIFSAAGTLVPLAALLTRYVREVPSRSTLAVPIPGTAFSISEKALVLLPLLKLVLSPSTQLQPQTFRRAAVDVDVGVWTRLWLALIGTIFAMLSTRSAVVQWWLMTFSRHVCRPLLRFLRPLTDAVFGPTFTVDHAKPRHAQPQPQPSHSGAHGDARLGRHGGGRVLDGDADAGGVVDGGRYVVESLTGDDALQEVRARMRSRRHAPRHTAAGAAGPTVVRSPQAEAARAEAIATLEAIGLRASRDEISAALDMTEGNLEMAVQILLGS</sequence>
<feature type="transmembrane region" description="Helical" evidence="2">
    <location>
        <begin position="123"/>
        <end position="141"/>
    </location>
</feature>
<evidence type="ECO:0000256" key="1">
    <source>
        <dbReference type="SAM" id="MobiDB-lite"/>
    </source>
</evidence>
<proteinExistence type="predicted"/>
<dbReference type="PROSITE" id="PS50030">
    <property type="entry name" value="UBA"/>
    <property type="match status" value="1"/>
</dbReference>
<keyword evidence="2" id="KW-0472">Membrane</keyword>
<evidence type="ECO:0000313" key="4">
    <source>
        <dbReference type="EMBL" id="KAK7195581.1"/>
    </source>
</evidence>
<feature type="transmembrane region" description="Helical" evidence="2">
    <location>
        <begin position="6"/>
        <end position="25"/>
    </location>
</feature>
<evidence type="ECO:0000313" key="5">
    <source>
        <dbReference type="Proteomes" id="UP001430356"/>
    </source>
</evidence>
<reference evidence="4 5" key="1">
    <citation type="journal article" date="2021" name="MBio">
        <title>A New Model Trypanosomatid, Novymonas esmeraldas: Genomic Perception of Its 'Candidatus Pandoraea novymonadis' Endosymbiont.</title>
        <authorList>
            <person name="Zakharova A."/>
            <person name="Saura A."/>
            <person name="Butenko A."/>
            <person name="Podesvova L."/>
            <person name="Warmusova S."/>
            <person name="Kostygov A.Y."/>
            <person name="Nenarokova A."/>
            <person name="Lukes J."/>
            <person name="Opperdoes F.R."/>
            <person name="Yurchenko V."/>
        </authorList>
    </citation>
    <scope>NUCLEOTIDE SEQUENCE [LARGE SCALE GENOMIC DNA]</scope>
    <source>
        <strain evidence="4 5">E262AT.01</strain>
    </source>
</reference>
<keyword evidence="2" id="KW-1133">Transmembrane helix</keyword>
<feature type="region of interest" description="Disordered" evidence="1">
    <location>
        <begin position="259"/>
        <end position="295"/>
    </location>
</feature>
<dbReference type="EMBL" id="JAECZO010000057">
    <property type="protein sequence ID" value="KAK7195581.1"/>
    <property type="molecule type" value="Genomic_DNA"/>
</dbReference>
<evidence type="ECO:0000256" key="2">
    <source>
        <dbReference type="SAM" id="Phobius"/>
    </source>
</evidence>
<feature type="transmembrane region" description="Helical" evidence="2">
    <location>
        <begin position="205"/>
        <end position="228"/>
    </location>
</feature>
<protein>
    <recommendedName>
        <fullName evidence="3">UBA domain-containing protein</fullName>
    </recommendedName>
</protein>
<evidence type="ECO:0000259" key="3">
    <source>
        <dbReference type="PROSITE" id="PS50030"/>
    </source>
</evidence>
<feature type="transmembrane region" description="Helical" evidence="2">
    <location>
        <begin position="92"/>
        <end position="111"/>
    </location>
</feature>
<dbReference type="AlphaFoldDB" id="A0AAW0EQY0"/>
<keyword evidence="5" id="KW-1185">Reference proteome</keyword>
<organism evidence="4 5">
    <name type="scientific">Novymonas esmeraldas</name>
    <dbReference type="NCBI Taxonomy" id="1808958"/>
    <lineage>
        <taxon>Eukaryota</taxon>
        <taxon>Discoba</taxon>
        <taxon>Euglenozoa</taxon>
        <taxon>Kinetoplastea</taxon>
        <taxon>Metakinetoplastina</taxon>
        <taxon>Trypanosomatida</taxon>
        <taxon>Trypanosomatidae</taxon>
        <taxon>Novymonas</taxon>
    </lineage>
</organism>
<keyword evidence="2" id="KW-0812">Transmembrane</keyword>
<name>A0AAW0EQY0_9TRYP</name>
<dbReference type="Proteomes" id="UP001430356">
    <property type="component" value="Unassembled WGS sequence"/>
</dbReference>